<evidence type="ECO:0000256" key="5">
    <source>
        <dbReference type="ARBA" id="ARBA00023098"/>
    </source>
</evidence>
<dbReference type="NCBIfam" id="TIGR01746">
    <property type="entry name" value="Thioester-redct"/>
    <property type="match status" value="1"/>
</dbReference>
<accession>S5UBY4</accession>
<dbReference type="Gene3D" id="1.10.1240.100">
    <property type="match status" value="1"/>
</dbReference>
<dbReference type="PROSITE" id="PS00606">
    <property type="entry name" value="KS3_1"/>
    <property type="match status" value="1"/>
</dbReference>
<dbReference type="Pfam" id="PF22621">
    <property type="entry name" value="CurL-like_PKS_C"/>
    <property type="match status" value="1"/>
</dbReference>
<evidence type="ECO:0000256" key="6">
    <source>
        <dbReference type="ARBA" id="ARBA00023268"/>
    </source>
</evidence>
<dbReference type="SMART" id="SM00823">
    <property type="entry name" value="PKS_PP"/>
    <property type="match status" value="1"/>
</dbReference>
<dbReference type="InterPro" id="IPR014043">
    <property type="entry name" value="Acyl_transferase_dom"/>
</dbReference>
<dbReference type="GO" id="GO:0004315">
    <property type="term" value="F:3-oxoacyl-[acyl-carrier-protein] synthase activity"/>
    <property type="evidence" value="ECO:0007669"/>
    <property type="project" value="InterPro"/>
</dbReference>
<dbReference type="Pfam" id="PF00550">
    <property type="entry name" value="PP-binding"/>
    <property type="match status" value="1"/>
</dbReference>
<dbReference type="InterPro" id="IPR010080">
    <property type="entry name" value="Thioester_reductase-like_dom"/>
</dbReference>
<dbReference type="GO" id="GO:0005886">
    <property type="term" value="C:plasma membrane"/>
    <property type="evidence" value="ECO:0007669"/>
    <property type="project" value="TreeGrafter"/>
</dbReference>
<dbReference type="GO" id="GO:0031177">
    <property type="term" value="F:phosphopantetheine binding"/>
    <property type="evidence" value="ECO:0007669"/>
    <property type="project" value="InterPro"/>
</dbReference>
<dbReference type="GO" id="GO:0071770">
    <property type="term" value="P:DIM/DIP cell wall layer assembly"/>
    <property type="evidence" value="ECO:0007669"/>
    <property type="project" value="TreeGrafter"/>
</dbReference>
<dbReference type="Pfam" id="PF07993">
    <property type="entry name" value="NAD_binding_4"/>
    <property type="match status" value="1"/>
</dbReference>
<dbReference type="InterPro" id="IPR014031">
    <property type="entry name" value="Ketoacyl_synth_C"/>
</dbReference>
<feature type="compositionally biased region" description="Low complexity" evidence="7">
    <location>
        <begin position="825"/>
        <end position="835"/>
    </location>
</feature>
<keyword evidence="4" id="KW-0276">Fatty acid metabolism</keyword>
<dbReference type="SUPFAM" id="SSF52151">
    <property type="entry name" value="FabD/lysophospholipase-like"/>
    <property type="match status" value="1"/>
</dbReference>
<dbReference type="InterPro" id="IPR018201">
    <property type="entry name" value="Ketoacyl_synth_AS"/>
</dbReference>
<dbReference type="GO" id="GO:0004314">
    <property type="term" value="F:[acyl-carrier-protein] S-malonyltransferase activity"/>
    <property type="evidence" value="ECO:0007669"/>
    <property type="project" value="UniProtKB-EC"/>
</dbReference>
<dbReference type="InterPro" id="IPR020841">
    <property type="entry name" value="PKS_Beta-ketoAc_synthase_dom"/>
</dbReference>
<dbReference type="PANTHER" id="PTHR43775">
    <property type="entry name" value="FATTY ACID SYNTHASE"/>
    <property type="match status" value="1"/>
</dbReference>
<dbReference type="PANTHER" id="PTHR43775:SF37">
    <property type="entry name" value="SI:DKEY-61P9.11"/>
    <property type="match status" value="1"/>
</dbReference>
<dbReference type="Pfam" id="PF02801">
    <property type="entry name" value="Ketoacyl-synt_C"/>
    <property type="match status" value="1"/>
</dbReference>
<dbReference type="InterPro" id="IPR050091">
    <property type="entry name" value="PKS_NRPS_Biosynth_Enz"/>
</dbReference>
<dbReference type="EC" id="2.3.1.39" evidence="10"/>
<feature type="domain" description="Carrier" evidence="8">
    <location>
        <begin position="857"/>
        <end position="932"/>
    </location>
</feature>
<dbReference type="InterPro" id="IPR036291">
    <property type="entry name" value="NAD(P)-bd_dom_sf"/>
</dbReference>
<dbReference type="GO" id="GO:0006633">
    <property type="term" value="P:fatty acid biosynthetic process"/>
    <property type="evidence" value="ECO:0007669"/>
    <property type="project" value="InterPro"/>
</dbReference>
<dbReference type="Gene3D" id="3.40.50.720">
    <property type="entry name" value="NAD(P)-binding Rossmann-like Domain"/>
    <property type="match status" value="1"/>
</dbReference>
<dbReference type="SMART" id="SM00825">
    <property type="entry name" value="PKS_KS"/>
    <property type="match status" value="1"/>
</dbReference>
<dbReference type="PROSITE" id="PS52004">
    <property type="entry name" value="KS3_2"/>
    <property type="match status" value="1"/>
</dbReference>
<dbReference type="InterPro" id="IPR016035">
    <property type="entry name" value="Acyl_Trfase/lysoPLipase"/>
</dbReference>
<dbReference type="SUPFAM" id="SSF51735">
    <property type="entry name" value="NAD(P)-binding Rossmann-fold domains"/>
    <property type="match status" value="1"/>
</dbReference>
<keyword evidence="5" id="KW-0443">Lipid metabolism</keyword>
<dbReference type="InterPro" id="IPR014030">
    <property type="entry name" value="Ketoacyl_synth_N"/>
</dbReference>
<dbReference type="EMBL" id="KF264564">
    <property type="protein sequence ID" value="AGS49934.1"/>
    <property type="molecule type" value="Genomic_DNA"/>
</dbReference>
<keyword evidence="10" id="KW-0012">Acyltransferase</keyword>
<evidence type="ECO:0000259" key="9">
    <source>
        <dbReference type="PROSITE" id="PS52004"/>
    </source>
</evidence>
<keyword evidence="3 10" id="KW-0808">Transferase</keyword>
<dbReference type="Pfam" id="PF00698">
    <property type="entry name" value="Acyl_transf_1"/>
    <property type="match status" value="1"/>
</dbReference>
<reference evidence="10" key="1">
    <citation type="journal article" date="2013" name="Proc. Natl. Acad. Sci. U.S.A.">
        <title>Mapping gene clusters within arrayed metagenomic libraries to expand the structural diversity of biomedically relevant natural products.</title>
        <authorList>
            <person name="Owen J.G."/>
            <person name="Reddy B.V."/>
            <person name="Ternei M.A."/>
            <person name="Charlop-Powers Z."/>
            <person name="Calle P.Y."/>
            <person name="Kim J.H."/>
            <person name="Brady S.F."/>
        </authorList>
    </citation>
    <scope>NUCLEOTIDE SEQUENCE</scope>
</reference>
<dbReference type="FunFam" id="3.40.47.10:FF:000042">
    <property type="entry name" value="Polyketide synthase Pks13"/>
    <property type="match status" value="1"/>
</dbReference>
<dbReference type="InterPro" id="IPR016039">
    <property type="entry name" value="Thiolase-like"/>
</dbReference>
<dbReference type="CDD" id="cd05235">
    <property type="entry name" value="SDR_e1"/>
    <property type="match status" value="1"/>
</dbReference>
<evidence type="ECO:0000256" key="1">
    <source>
        <dbReference type="ARBA" id="ARBA00022450"/>
    </source>
</evidence>
<dbReference type="InterPro" id="IPR020806">
    <property type="entry name" value="PKS_PP-bd"/>
</dbReference>
<dbReference type="InterPro" id="IPR009081">
    <property type="entry name" value="PP-bd_ACP"/>
</dbReference>
<evidence type="ECO:0000256" key="2">
    <source>
        <dbReference type="ARBA" id="ARBA00022553"/>
    </source>
</evidence>
<evidence type="ECO:0000313" key="10">
    <source>
        <dbReference type="EMBL" id="AGS49934.1"/>
    </source>
</evidence>
<dbReference type="InterPro" id="IPR013120">
    <property type="entry name" value="FAR_NAD-bd"/>
</dbReference>
<evidence type="ECO:0000259" key="8">
    <source>
        <dbReference type="PROSITE" id="PS50075"/>
    </source>
</evidence>
<dbReference type="Gene3D" id="1.10.1200.10">
    <property type="entry name" value="ACP-like"/>
    <property type="match status" value="1"/>
</dbReference>
<sequence>MSDVKQQAGPGWEDAVAVVGMAGRFPGADSVERFWANLRAGVESIEFFSAEEMEAAGAPPETVRDPRYVRAHGVVERTEWFDAAFFGFSPREAEIMDPQVRLFLEVAWEALERAGYDAERVEVPVGVFGGGTMNHYLTYAVQSDPSAMARAGGLQAGILNHNFIATWTSYKLGLRGPSVNLQTACSTSLVAIHLAVQSLLAGECGMALAGGASIQIPQKRGYPWEEGGILSPDGHCRAFDAEAGGTVDGSGVGVVVLKRMEDALEDGDVVHAVIRASAVNNDGSLKAGFTAPSVQGQAAVISEALALSRVDPETIGYVECHGTATPLGDPIEATALTQAYRARTERTGFCALGGVKTNIGHLDVAAGVAGFIKAAQALKHGEIPPSLHFRAPNPEIDFASSPFFVNAALRPWETAGHPRRAGVSSFGIGGTNAHVILEEAPAPEPAAPGRPVHVLALSARTETALERATTALADWLEAHPDAPLADAAYTLQVGRRAFRQRRVLLAYSAADALAALREPGTPRALTLSGEPGARPVAMVFPGGDAPAAGACREAYETEREFRDALDACAEFLLPRLGADVRTLLLAPDGAAAPAGIAAGQCALFAAEYAAAGLWAAWGVRPETVMGEGTGELVAAAVAGILSLEDALVFALARARLLEARAAGASPDAGMRALVQQIRAQTVSAPDIPCLSAATGGPVTAEAARDPRHWLALLAEPARSGDALRALVAGTERVVVEAGPGRATADRLAALGEPERPVLPSLPDADVPGSTAELQAGALAFLWASGVRVDWAAYHEGWGRRRVELPTYPFERQLYWLGAKPGTARAQQPAPQVRAAAPPPPASEEVHDRPQLQVEYVAPRTELEERIAGAWRELFGVREVGVYDSFYELGGTSLMAPRLVFALRERLQAEVPLDALYEAPTIADLAALLGDGAPADGAAPAAAAEPDLWAEVALDPEIRPRGPARGGEPRAVLLTGATGFLGAYLLRELLERTAARVYCLVRADDPAAGLERVRRKLDSYGLWSDAYRARIEIVPGDLAQPRLGLEPDAFAALADAVDVVYHNGAQVNHTFPYAALRAANVGGTREVLRLACTGAAKPVHFLSSIAVYSPPAPGEPAVDVHHEADPVDEWRRLAGYAQSKWVAEHVVRLAAGRGLPVSVYRPGIITGDSRSGICSTHDFIWRYTRAVVEMGQVALLDGGTDVAPIDYVAAAIVELSRRPESAGRTFNLTHPDVVRWGDLWESARRFGYRLDPVTLRRWHERMIAEAAADEDHPLRPFLGNFPQLPPEDPAVDESVTLEMPTPRFDCAAVLAGLEGTGVACPPVDDRLLHRYFEYFVGIGFLPAPEPAAGWTSAEAEPLPGAAAAR</sequence>
<dbReference type="SMART" id="SM00827">
    <property type="entry name" value="PKS_AT"/>
    <property type="match status" value="1"/>
</dbReference>
<organism evidence="10">
    <name type="scientific">uncultured bacterium esnapd24</name>
    <dbReference type="NCBI Taxonomy" id="1366606"/>
    <lineage>
        <taxon>Bacteria</taxon>
        <taxon>environmental samples</taxon>
    </lineage>
</organism>
<proteinExistence type="predicted"/>
<evidence type="ECO:0000256" key="7">
    <source>
        <dbReference type="SAM" id="MobiDB-lite"/>
    </source>
</evidence>
<dbReference type="Pfam" id="PF00109">
    <property type="entry name" value="ketoacyl-synt"/>
    <property type="match status" value="1"/>
</dbReference>
<dbReference type="SUPFAM" id="SSF53901">
    <property type="entry name" value="Thiolase-like"/>
    <property type="match status" value="1"/>
</dbReference>
<protein>
    <submittedName>
        <fullName evidence="10">Malonyl CoA-acyl carrier protein transacylase</fullName>
        <ecNumber evidence="10">2.3.1.39</ecNumber>
    </submittedName>
</protein>
<keyword evidence="1" id="KW-0596">Phosphopantetheine</keyword>
<dbReference type="GO" id="GO:0005737">
    <property type="term" value="C:cytoplasm"/>
    <property type="evidence" value="ECO:0007669"/>
    <property type="project" value="TreeGrafter"/>
</dbReference>
<keyword evidence="6" id="KW-0511">Multifunctional enzyme</keyword>
<dbReference type="InterPro" id="IPR036736">
    <property type="entry name" value="ACP-like_sf"/>
</dbReference>
<dbReference type="GO" id="GO:0004312">
    <property type="term" value="F:fatty acid synthase activity"/>
    <property type="evidence" value="ECO:0007669"/>
    <property type="project" value="TreeGrafter"/>
</dbReference>
<evidence type="ECO:0000256" key="4">
    <source>
        <dbReference type="ARBA" id="ARBA00022832"/>
    </source>
</evidence>
<dbReference type="CDD" id="cd00833">
    <property type="entry name" value="PKS"/>
    <property type="match status" value="1"/>
</dbReference>
<feature type="domain" description="Ketosynthase family 3 (KS3)" evidence="9">
    <location>
        <begin position="13"/>
        <end position="439"/>
    </location>
</feature>
<dbReference type="Gene3D" id="3.40.366.10">
    <property type="entry name" value="Malonyl-Coenzyme A Acyl Carrier Protein, domain 2"/>
    <property type="match status" value="1"/>
</dbReference>
<evidence type="ECO:0000256" key="3">
    <source>
        <dbReference type="ARBA" id="ARBA00022679"/>
    </source>
</evidence>
<feature type="region of interest" description="Disordered" evidence="7">
    <location>
        <begin position="825"/>
        <end position="847"/>
    </location>
</feature>
<dbReference type="PROSITE" id="PS50075">
    <property type="entry name" value="CARRIER"/>
    <property type="match status" value="1"/>
</dbReference>
<name>S5UBY4_9BACT</name>
<dbReference type="SUPFAM" id="SSF47336">
    <property type="entry name" value="ACP-like"/>
    <property type="match status" value="1"/>
</dbReference>
<dbReference type="InterPro" id="IPR001227">
    <property type="entry name" value="Ac_transferase_dom_sf"/>
</dbReference>
<dbReference type="Gene3D" id="3.40.47.10">
    <property type="match status" value="1"/>
</dbReference>
<keyword evidence="2" id="KW-0597">Phosphoprotein</keyword>